<proteinExistence type="predicted"/>
<reference evidence="2" key="1">
    <citation type="journal article" date="2022" name="New Phytol.">
        <title>Evolutionary transition to the ectomycorrhizal habit in the genomes of a hyperdiverse lineage of mushroom-forming fungi.</title>
        <authorList>
            <person name="Looney B."/>
            <person name="Miyauchi S."/>
            <person name="Morin E."/>
            <person name="Drula E."/>
            <person name="Courty P.E."/>
            <person name="Kohler A."/>
            <person name="Kuo A."/>
            <person name="LaButti K."/>
            <person name="Pangilinan J."/>
            <person name="Lipzen A."/>
            <person name="Riley R."/>
            <person name="Andreopoulos W."/>
            <person name="He G."/>
            <person name="Johnson J."/>
            <person name="Nolan M."/>
            <person name="Tritt A."/>
            <person name="Barry K.W."/>
            <person name="Grigoriev I.V."/>
            <person name="Nagy L.G."/>
            <person name="Hibbett D."/>
            <person name="Henrissat B."/>
            <person name="Matheny P.B."/>
            <person name="Labbe J."/>
            <person name="Martin F.M."/>
        </authorList>
    </citation>
    <scope>NUCLEOTIDE SEQUENCE</scope>
    <source>
        <strain evidence="2">BPL690</strain>
    </source>
</reference>
<dbReference type="AlphaFoldDB" id="A0AAD4M0P4"/>
<evidence type="ECO:0000313" key="2">
    <source>
        <dbReference type="EMBL" id="KAI0295138.1"/>
    </source>
</evidence>
<evidence type="ECO:0000313" key="3">
    <source>
        <dbReference type="Proteomes" id="UP001203297"/>
    </source>
</evidence>
<organism evidence="2 3">
    <name type="scientific">Multifurca ochricompacta</name>
    <dbReference type="NCBI Taxonomy" id="376703"/>
    <lineage>
        <taxon>Eukaryota</taxon>
        <taxon>Fungi</taxon>
        <taxon>Dikarya</taxon>
        <taxon>Basidiomycota</taxon>
        <taxon>Agaricomycotina</taxon>
        <taxon>Agaricomycetes</taxon>
        <taxon>Russulales</taxon>
        <taxon>Russulaceae</taxon>
        <taxon>Multifurca</taxon>
    </lineage>
</organism>
<sequence length="147" mass="16749">MPAPQRPFNRAESDPANYGTDASIHRPEFLLTHLPQHRQSVHRVLETPSRRSQTRFRCWSCASNSLSLAQLRATPRATTRVPQPRGQPPLVLPRSPQLLAQWEPTFTLSPQPPWRNSSTHSPLHRLQLQFRAAQSWGACPWCAMYGP</sequence>
<dbReference type="EMBL" id="WTXG01000061">
    <property type="protein sequence ID" value="KAI0295138.1"/>
    <property type="molecule type" value="Genomic_DNA"/>
</dbReference>
<feature type="region of interest" description="Disordered" evidence="1">
    <location>
        <begin position="1"/>
        <end position="22"/>
    </location>
</feature>
<name>A0AAD4M0P4_9AGAM</name>
<evidence type="ECO:0000256" key="1">
    <source>
        <dbReference type="SAM" id="MobiDB-lite"/>
    </source>
</evidence>
<comment type="caution">
    <text evidence="2">The sequence shown here is derived from an EMBL/GenBank/DDBJ whole genome shotgun (WGS) entry which is preliminary data.</text>
</comment>
<dbReference type="Proteomes" id="UP001203297">
    <property type="component" value="Unassembled WGS sequence"/>
</dbReference>
<keyword evidence="3" id="KW-1185">Reference proteome</keyword>
<gene>
    <name evidence="2" type="ORF">B0F90DRAFT_1752144</name>
</gene>
<protein>
    <submittedName>
        <fullName evidence="2">Uncharacterized protein</fullName>
    </submittedName>
</protein>
<accession>A0AAD4M0P4</accession>